<keyword evidence="6 21" id="KW-0964">Secreted</keyword>
<dbReference type="GO" id="GO:0042744">
    <property type="term" value="P:hydrogen peroxide catabolic process"/>
    <property type="evidence" value="ECO:0007669"/>
    <property type="project" value="UniProtKB-KW"/>
</dbReference>
<evidence type="ECO:0000256" key="16">
    <source>
        <dbReference type="PIRSR" id="PIRSR600823-1"/>
    </source>
</evidence>
<dbReference type="OrthoDB" id="2113341at2759"/>
<dbReference type="Gene3D" id="1.10.520.10">
    <property type="match status" value="1"/>
</dbReference>
<sequence length="314" mass="32933">MGISVAAALVALVAVVAAGGWGVHGQFIGFYGISCPRAEASVTQVVTDAFQRDPTIAAALVRLLFHDCFVQGCDASILLDNPGGEKSAVPNQTVRGYEVIDDAKAAVEAICPGVVSCADIVALAARDSVVLTGGPTWLVPTGRRDGRVSNGLAATVSLPLPTLTTPVLTQIFLSHGLTQDEMITLSGAHTIGRAHCSAFSNRLALNDPTLDSAYAAELRAACPSANSQGTVPLDPTTPFTFDNNYFTNLAANRGLLTSDQDLFNNLGSQFLSNLDSTNANLWQLKFTSAMVRLSTLNLKIGALGEIRKNCRATN</sequence>
<dbReference type="PANTHER" id="PTHR31517">
    <property type="match status" value="1"/>
</dbReference>
<comment type="catalytic activity">
    <reaction evidence="1 21">
        <text>2 a phenolic donor + H2O2 = 2 a phenolic radical donor + 2 H2O</text>
        <dbReference type="Rhea" id="RHEA:56136"/>
        <dbReference type="ChEBI" id="CHEBI:15377"/>
        <dbReference type="ChEBI" id="CHEBI:16240"/>
        <dbReference type="ChEBI" id="CHEBI:139520"/>
        <dbReference type="ChEBI" id="CHEBI:139521"/>
        <dbReference type="EC" id="1.11.1.7"/>
    </reaction>
</comment>
<evidence type="ECO:0000256" key="17">
    <source>
        <dbReference type="PIRSR" id="PIRSR600823-2"/>
    </source>
</evidence>
<evidence type="ECO:0000256" key="11">
    <source>
        <dbReference type="ARBA" id="ARBA00022837"/>
    </source>
</evidence>
<dbReference type="Proteomes" id="UP000886520">
    <property type="component" value="Chromosome 11"/>
</dbReference>
<feature type="binding site" evidence="18">
    <location>
        <position position="85"/>
    </location>
    <ligand>
        <name>Ca(2+)</name>
        <dbReference type="ChEBI" id="CHEBI:29108"/>
        <label>1</label>
    </ligand>
</feature>
<dbReference type="GO" id="GO:0140825">
    <property type="term" value="F:lactoperoxidase activity"/>
    <property type="evidence" value="ECO:0007669"/>
    <property type="project" value="UniProtKB-EC"/>
</dbReference>
<dbReference type="PANTHER" id="PTHR31517:SF84">
    <property type="entry name" value="PEROXIDASE"/>
    <property type="match status" value="1"/>
</dbReference>
<dbReference type="PROSITE" id="PS50873">
    <property type="entry name" value="PEROXIDASE_4"/>
    <property type="match status" value="1"/>
</dbReference>
<keyword evidence="10 21" id="KW-0732">Signal</keyword>
<evidence type="ECO:0000256" key="5">
    <source>
        <dbReference type="ARBA" id="ARBA00012313"/>
    </source>
</evidence>
<feature type="disulfide bond" evidence="20">
    <location>
        <begin position="68"/>
        <end position="73"/>
    </location>
</feature>
<dbReference type="FunFam" id="1.10.520.10:FF:000006">
    <property type="entry name" value="Peroxidase"/>
    <property type="match status" value="1"/>
</dbReference>
<feature type="binding site" description="axial binding residue" evidence="18">
    <location>
        <position position="189"/>
    </location>
    <ligand>
        <name>heme b</name>
        <dbReference type="ChEBI" id="CHEBI:60344"/>
    </ligand>
    <ligandPart>
        <name>Fe</name>
        <dbReference type="ChEBI" id="CHEBI:18248"/>
    </ligandPart>
</feature>
<dbReference type="CDD" id="cd00693">
    <property type="entry name" value="secretory_peroxidase"/>
    <property type="match status" value="1"/>
</dbReference>
<feature type="binding site" evidence="18">
    <location>
        <position position="234"/>
    </location>
    <ligand>
        <name>Ca(2+)</name>
        <dbReference type="ChEBI" id="CHEBI:29108"/>
        <label>2</label>
    </ligand>
</feature>
<evidence type="ECO:0000256" key="15">
    <source>
        <dbReference type="ARBA" id="ARBA00023180"/>
    </source>
</evidence>
<keyword evidence="24" id="KW-1185">Reference proteome</keyword>
<dbReference type="EMBL" id="JABFUD020000011">
    <property type="protein sequence ID" value="KAI5073415.1"/>
    <property type="molecule type" value="Genomic_DNA"/>
</dbReference>
<evidence type="ECO:0000256" key="2">
    <source>
        <dbReference type="ARBA" id="ARBA00002322"/>
    </source>
</evidence>
<evidence type="ECO:0000256" key="14">
    <source>
        <dbReference type="ARBA" id="ARBA00023157"/>
    </source>
</evidence>
<feature type="binding site" evidence="18">
    <location>
        <position position="67"/>
    </location>
    <ligand>
        <name>Ca(2+)</name>
        <dbReference type="ChEBI" id="CHEBI:29108"/>
        <label>1</label>
    </ligand>
</feature>
<dbReference type="PRINTS" id="PR00458">
    <property type="entry name" value="PEROXIDASE"/>
</dbReference>
<evidence type="ECO:0000256" key="8">
    <source>
        <dbReference type="ARBA" id="ARBA00022617"/>
    </source>
</evidence>
<feature type="binding site" evidence="18">
    <location>
        <position position="242"/>
    </location>
    <ligand>
        <name>Ca(2+)</name>
        <dbReference type="ChEBI" id="CHEBI:29108"/>
        <label>2</label>
    </ligand>
</feature>
<evidence type="ECO:0000256" key="12">
    <source>
        <dbReference type="ARBA" id="ARBA00023002"/>
    </source>
</evidence>
<evidence type="ECO:0000256" key="18">
    <source>
        <dbReference type="PIRSR" id="PIRSR600823-3"/>
    </source>
</evidence>
<feature type="domain" description="Plant heme peroxidase family profile" evidence="22">
    <location>
        <begin position="29"/>
        <end position="314"/>
    </location>
</feature>
<dbReference type="EC" id="1.11.1.7" evidence="5 21"/>
<keyword evidence="7 21" id="KW-0575">Peroxidase</keyword>
<feature type="binding site" evidence="18">
    <location>
        <position position="70"/>
    </location>
    <ligand>
        <name>Ca(2+)</name>
        <dbReference type="ChEBI" id="CHEBI:29108"/>
        <label>1</label>
    </ligand>
</feature>
<dbReference type="FunFam" id="1.10.420.10:FF:000006">
    <property type="entry name" value="Peroxidase"/>
    <property type="match status" value="1"/>
</dbReference>
<dbReference type="AlphaFoldDB" id="A0A9D4UT86"/>
<dbReference type="InterPro" id="IPR000823">
    <property type="entry name" value="Peroxidase_pln"/>
</dbReference>
<protein>
    <recommendedName>
        <fullName evidence="5 21">Peroxidase</fullName>
        <ecNumber evidence="5 21">1.11.1.7</ecNumber>
    </recommendedName>
</protein>
<evidence type="ECO:0000256" key="19">
    <source>
        <dbReference type="PIRSR" id="PIRSR600823-4"/>
    </source>
</evidence>
<name>A0A9D4UT86_ADICA</name>
<feature type="signal peptide" evidence="21">
    <location>
        <begin position="1"/>
        <end position="18"/>
    </location>
</feature>
<evidence type="ECO:0000256" key="3">
    <source>
        <dbReference type="ARBA" id="ARBA00004613"/>
    </source>
</evidence>
<feature type="active site" description="Proton acceptor" evidence="16">
    <location>
        <position position="66"/>
    </location>
</feature>
<dbReference type="GO" id="GO:0005576">
    <property type="term" value="C:extracellular region"/>
    <property type="evidence" value="ECO:0007669"/>
    <property type="project" value="UniProtKB-SubCell"/>
</dbReference>
<evidence type="ECO:0000256" key="9">
    <source>
        <dbReference type="ARBA" id="ARBA00022723"/>
    </source>
</evidence>
<evidence type="ECO:0000256" key="21">
    <source>
        <dbReference type="RuleBase" id="RU362060"/>
    </source>
</evidence>
<dbReference type="InterPro" id="IPR019794">
    <property type="entry name" value="Peroxidases_AS"/>
</dbReference>
<evidence type="ECO:0000256" key="6">
    <source>
        <dbReference type="ARBA" id="ARBA00022525"/>
    </source>
</evidence>
<dbReference type="PROSITE" id="PS00436">
    <property type="entry name" value="PEROXIDASE_2"/>
    <property type="match status" value="1"/>
</dbReference>
<keyword evidence="8 21" id="KW-0349">Heme</keyword>
<comment type="similarity">
    <text evidence="4">Belongs to the peroxidase family. Ascorbate peroxidase subfamily.</text>
</comment>
<dbReference type="InterPro" id="IPR033905">
    <property type="entry name" value="Secretory_peroxidase"/>
</dbReference>
<feature type="chain" id="PRO_5039757555" description="Peroxidase" evidence="21">
    <location>
        <begin position="19"/>
        <end position="314"/>
    </location>
</feature>
<feature type="binding site" evidence="18">
    <location>
        <position position="237"/>
    </location>
    <ligand>
        <name>Ca(2+)</name>
        <dbReference type="ChEBI" id="CHEBI:29108"/>
        <label>2</label>
    </ligand>
</feature>
<keyword evidence="21" id="KW-0376">Hydrogen peroxide</keyword>
<accession>A0A9D4UT86</accession>
<evidence type="ECO:0000313" key="24">
    <source>
        <dbReference type="Proteomes" id="UP000886520"/>
    </source>
</evidence>
<keyword evidence="15" id="KW-0325">Glycoprotein</keyword>
<feature type="binding site" evidence="18">
    <location>
        <position position="72"/>
    </location>
    <ligand>
        <name>Ca(2+)</name>
        <dbReference type="ChEBI" id="CHEBI:29108"/>
        <label>1</label>
    </ligand>
</feature>
<dbReference type="GO" id="GO:0006979">
    <property type="term" value="P:response to oxidative stress"/>
    <property type="evidence" value="ECO:0007669"/>
    <property type="project" value="UniProtKB-UniRule"/>
</dbReference>
<feature type="binding site" evidence="18">
    <location>
        <position position="74"/>
    </location>
    <ligand>
        <name>Ca(2+)</name>
        <dbReference type="ChEBI" id="CHEBI:29108"/>
        <label>1</label>
    </ligand>
</feature>
<feature type="disulfide bond" evidence="20">
    <location>
        <begin position="35"/>
        <end position="111"/>
    </location>
</feature>
<evidence type="ECO:0000256" key="13">
    <source>
        <dbReference type="ARBA" id="ARBA00023004"/>
    </source>
</evidence>
<dbReference type="SUPFAM" id="SSF48113">
    <property type="entry name" value="Heme-dependent peroxidases"/>
    <property type="match status" value="1"/>
</dbReference>
<dbReference type="GO" id="GO:0020037">
    <property type="term" value="F:heme binding"/>
    <property type="evidence" value="ECO:0007669"/>
    <property type="project" value="UniProtKB-UniRule"/>
</dbReference>
<gene>
    <name evidence="23" type="ORF">GOP47_0011428</name>
</gene>
<comment type="cofactor">
    <cofactor evidence="18 21">
        <name>heme b</name>
        <dbReference type="ChEBI" id="CHEBI:60344"/>
    </cofactor>
    <text evidence="18 21">Binds 1 heme b (iron(II)-protoporphyrin IX) group per subunit.</text>
</comment>
<comment type="function">
    <text evidence="2">Removal of H(2)O(2), oxidation of toxic reductants, biosynthesis and degradation of lignin, suberization, auxin catabolism, response to environmental stresses such as wounding, pathogen attack and oxidative stress. These functions might be dependent on each isozyme/isoform in each plant tissue.</text>
</comment>
<evidence type="ECO:0000256" key="7">
    <source>
        <dbReference type="ARBA" id="ARBA00022559"/>
    </source>
</evidence>
<evidence type="ECO:0000256" key="20">
    <source>
        <dbReference type="PIRSR" id="PIRSR600823-5"/>
    </source>
</evidence>
<feature type="disulfide bond" evidence="20">
    <location>
        <begin position="117"/>
        <end position="310"/>
    </location>
</feature>
<dbReference type="PRINTS" id="PR00461">
    <property type="entry name" value="PLPEROXIDASE"/>
</dbReference>
<dbReference type="Gene3D" id="1.10.420.10">
    <property type="entry name" value="Peroxidase, domain 2"/>
    <property type="match status" value="1"/>
</dbReference>
<feature type="disulfide bond" evidence="20">
    <location>
        <begin position="196"/>
        <end position="222"/>
    </location>
</feature>
<evidence type="ECO:0000256" key="4">
    <source>
        <dbReference type="ARBA" id="ARBA00006873"/>
    </source>
</evidence>
<dbReference type="InterPro" id="IPR002016">
    <property type="entry name" value="Haem_peroxidase"/>
</dbReference>
<evidence type="ECO:0000259" key="22">
    <source>
        <dbReference type="PROSITE" id="PS50873"/>
    </source>
</evidence>
<dbReference type="GO" id="GO:0046872">
    <property type="term" value="F:metal ion binding"/>
    <property type="evidence" value="ECO:0007669"/>
    <property type="project" value="UniProtKB-UniRule"/>
</dbReference>
<feature type="binding site" evidence="18">
    <location>
        <position position="76"/>
    </location>
    <ligand>
        <name>Ca(2+)</name>
        <dbReference type="ChEBI" id="CHEBI:29108"/>
        <label>1</label>
    </ligand>
</feature>
<comment type="subcellular location">
    <subcellularLocation>
        <location evidence="3 21">Secreted</location>
    </subcellularLocation>
</comment>
<keyword evidence="12 21" id="KW-0560">Oxidoreductase</keyword>
<proteinExistence type="inferred from homology"/>
<keyword evidence="9 18" id="KW-0479">Metal-binding</keyword>
<comment type="cofactor">
    <cofactor evidence="18 21">
        <name>Ca(2+)</name>
        <dbReference type="ChEBI" id="CHEBI:29108"/>
    </cofactor>
    <text evidence="18 21">Binds 2 calcium ions per subunit.</text>
</comment>
<feature type="binding site" evidence="18">
    <location>
        <position position="190"/>
    </location>
    <ligand>
        <name>Ca(2+)</name>
        <dbReference type="ChEBI" id="CHEBI:29108"/>
        <label>2</label>
    </ligand>
</feature>
<dbReference type="InterPro" id="IPR010255">
    <property type="entry name" value="Haem_peroxidase_sf"/>
</dbReference>
<comment type="similarity">
    <text evidence="21">Belongs to the peroxidase family. Classical plant (class III) peroxidase subfamily.</text>
</comment>
<evidence type="ECO:0000313" key="23">
    <source>
        <dbReference type="EMBL" id="KAI5073415.1"/>
    </source>
</evidence>
<keyword evidence="11 18" id="KW-0106">Calcium</keyword>
<reference evidence="23" key="1">
    <citation type="submission" date="2021-01" db="EMBL/GenBank/DDBJ databases">
        <title>Adiantum capillus-veneris genome.</title>
        <authorList>
            <person name="Fang Y."/>
            <person name="Liao Q."/>
        </authorList>
    </citation>
    <scope>NUCLEOTIDE SEQUENCE</scope>
    <source>
        <strain evidence="23">H3</strain>
        <tissue evidence="23">Leaf</tissue>
    </source>
</reference>
<feature type="binding site" evidence="17">
    <location>
        <position position="159"/>
    </location>
    <ligand>
        <name>substrate</name>
    </ligand>
</feature>
<comment type="caution">
    <text evidence="23">The sequence shown here is derived from an EMBL/GenBank/DDBJ whole genome shotgun (WGS) entry which is preliminary data.</text>
</comment>
<evidence type="ECO:0000256" key="1">
    <source>
        <dbReference type="ARBA" id="ARBA00000189"/>
    </source>
</evidence>
<organism evidence="23 24">
    <name type="scientific">Adiantum capillus-veneris</name>
    <name type="common">Maidenhair fern</name>
    <dbReference type="NCBI Taxonomy" id="13818"/>
    <lineage>
        <taxon>Eukaryota</taxon>
        <taxon>Viridiplantae</taxon>
        <taxon>Streptophyta</taxon>
        <taxon>Embryophyta</taxon>
        <taxon>Tracheophyta</taxon>
        <taxon>Polypodiopsida</taxon>
        <taxon>Polypodiidae</taxon>
        <taxon>Polypodiales</taxon>
        <taxon>Pteridineae</taxon>
        <taxon>Pteridaceae</taxon>
        <taxon>Vittarioideae</taxon>
        <taxon>Adiantum</taxon>
    </lineage>
</organism>
<keyword evidence="13 18" id="KW-0408">Iron</keyword>
<keyword evidence="14 20" id="KW-1015">Disulfide bond</keyword>
<evidence type="ECO:0000256" key="10">
    <source>
        <dbReference type="ARBA" id="ARBA00022729"/>
    </source>
</evidence>
<dbReference type="PROSITE" id="PS00435">
    <property type="entry name" value="PEROXIDASE_1"/>
    <property type="match status" value="1"/>
</dbReference>
<dbReference type="Pfam" id="PF00141">
    <property type="entry name" value="peroxidase"/>
    <property type="match status" value="1"/>
</dbReference>
<feature type="site" description="Transition state stabilizer" evidence="19">
    <location>
        <position position="62"/>
    </location>
</feature>
<dbReference type="InterPro" id="IPR019793">
    <property type="entry name" value="Peroxidases_heam-ligand_BS"/>
</dbReference>